<gene>
    <name evidence="1" type="ORF">L6452_44555</name>
</gene>
<protein>
    <submittedName>
        <fullName evidence="1">Uncharacterized protein</fullName>
    </submittedName>
</protein>
<evidence type="ECO:0000313" key="2">
    <source>
        <dbReference type="Proteomes" id="UP001055879"/>
    </source>
</evidence>
<accession>A0ACB8XK37</accession>
<dbReference type="EMBL" id="CM042064">
    <property type="protein sequence ID" value="KAI3665920.1"/>
    <property type="molecule type" value="Genomic_DNA"/>
</dbReference>
<organism evidence="1 2">
    <name type="scientific">Arctium lappa</name>
    <name type="common">Greater burdock</name>
    <name type="synonym">Lappa major</name>
    <dbReference type="NCBI Taxonomy" id="4217"/>
    <lineage>
        <taxon>Eukaryota</taxon>
        <taxon>Viridiplantae</taxon>
        <taxon>Streptophyta</taxon>
        <taxon>Embryophyta</taxon>
        <taxon>Tracheophyta</taxon>
        <taxon>Spermatophyta</taxon>
        <taxon>Magnoliopsida</taxon>
        <taxon>eudicotyledons</taxon>
        <taxon>Gunneridae</taxon>
        <taxon>Pentapetalae</taxon>
        <taxon>asterids</taxon>
        <taxon>campanulids</taxon>
        <taxon>Asterales</taxon>
        <taxon>Asteraceae</taxon>
        <taxon>Carduoideae</taxon>
        <taxon>Cardueae</taxon>
        <taxon>Arctiinae</taxon>
        <taxon>Arctium</taxon>
    </lineage>
</organism>
<evidence type="ECO:0000313" key="1">
    <source>
        <dbReference type="EMBL" id="KAI3665920.1"/>
    </source>
</evidence>
<proteinExistence type="predicted"/>
<keyword evidence="2" id="KW-1185">Reference proteome</keyword>
<name>A0ACB8XK37_ARCLA</name>
<reference evidence="1 2" key="2">
    <citation type="journal article" date="2022" name="Mol. Ecol. Resour.">
        <title>The genomes of chicory, endive, great burdock and yacon provide insights into Asteraceae paleo-polyploidization history and plant inulin production.</title>
        <authorList>
            <person name="Fan W."/>
            <person name="Wang S."/>
            <person name="Wang H."/>
            <person name="Wang A."/>
            <person name="Jiang F."/>
            <person name="Liu H."/>
            <person name="Zhao H."/>
            <person name="Xu D."/>
            <person name="Zhang Y."/>
        </authorList>
    </citation>
    <scope>NUCLEOTIDE SEQUENCE [LARGE SCALE GENOMIC DNA]</scope>
    <source>
        <strain evidence="2">cv. Niubang</strain>
    </source>
</reference>
<reference evidence="2" key="1">
    <citation type="journal article" date="2022" name="Mol. Ecol. Resour.">
        <title>The genomes of chicory, endive, great burdock and yacon provide insights into Asteraceae palaeo-polyploidization history and plant inulin production.</title>
        <authorList>
            <person name="Fan W."/>
            <person name="Wang S."/>
            <person name="Wang H."/>
            <person name="Wang A."/>
            <person name="Jiang F."/>
            <person name="Liu H."/>
            <person name="Zhao H."/>
            <person name="Xu D."/>
            <person name="Zhang Y."/>
        </authorList>
    </citation>
    <scope>NUCLEOTIDE SEQUENCE [LARGE SCALE GENOMIC DNA]</scope>
    <source>
        <strain evidence="2">cv. Niubang</strain>
    </source>
</reference>
<comment type="caution">
    <text evidence="1">The sequence shown here is derived from an EMBL/GenBank/DDBJ whole genome shotgun (WGS) entry which is preliminary data.</text>
</comment>
<dbReference type="Proteomes" id="UP001055879">
    <property type="component" value="Linkage Group LG18"/>
</dbReference>
<sequence length="518" mass="59719">MADNTTSTNQLTAAGHRNPPPTHRHLITYSRKRKHSQFQVNPPTELKNPNSQSSILGLVLLAHTFTYDLRNLPDSLLLEILSRLPLQSIFRFKCVCKQWRSLISQPSFHRFYFTSNAVSSFVPFRILYRYIYVSKFKDVLDRFRPDSYNSSKFSVLFLSSFEEQQQSDQFKVLAVSNGLILCCLLGPLIYYICDPVTRQWITLPRGRDKSPNRHPIFFGEGFVSRVNDDNVVTSYTVVRVELLNSLSTYLNLETFSSETGKWVDYRLPCGNPIALLKRGGGPISFNGILHWFVYDHGMVAFDPHKDPKSCRLIQFPVDRDIESEYKHDGLYRLCDKCQGRLRFFEVAPEPFSFYVFSMWDLRDYENGEWVSEFKVTRSDLSSSDPELGDWLTNATFLPLSFHPFNLDIVYLRCVELACIVSYNVRDKRLDVACKPIGVVEDLSWRVVVPFVIPRWPTPVPIPPVPKKVVKPKLAHRHRSYKIYQRKHYPSSAMQKSFSSSSKVAISSTSSPASNMLTD</sequence>